<dbReference type="Gene3D" id="2.40.50.90">
    <property type="match status" value="1"/>
</dbReference>
<dbReference type="PANTHER" id="PTHR11575">
    <property type="entry name" value="5'-NUCLEOTIDASE-RELATED"/>
    <property type="match status" value="1"/>
</dbReference>
<gene>
    <name evidence="5" type="ORF">L2716_14060</name>
</gene>
<keyword evidence="1 3" id="KW-0732">Signal</keyword>
<accession>A0ABS9H4N3</accession>
<feature type="chain" id="PRO_5047134982" evidence="3">
    <location>
        <begin position="31"/>
        <end position="1098"/>
    </location>
</feature>
<dbReference type="PROSITE" id="PS01123">
    <property type="entry name" value="TNASE_1"/>
    <property type="match status" value="1"/>
</dbReference>
<protein>
    <submittedName>
        <fullName evidence="5">5'-nucleotidase C-terminal domain-containing protein</fullName>
    </submittedName>
</protein>
<dbReference type="SUPFAM" id="SSF56300">
    <property type="entry name" value="Metallo-dependent phosphatases"/>
    <property type="match status" value="1"/>
</dbReference>
<feature type="domain" description="TNase-like" evidence="4">
    <location>
        <begin position="230"/>
        <end position="363"/>
    </location>
</feature>
<dbReference type="Gene3D" id="3.90.780.10">
    <property type="entry name" value="5'-Nucleotidase, C-terminal domain"/>
    <property type="match status" value="1"/>
</dbReference>
<dbReference type="SUPFAM" id="SSF55816">
    <property type="entry name" value="5'-nucleotidase (syn. UDP-sugar hydrolase), C-terminal domain"/>
    <property type="match status" value="1"/>
</dbReference>
<evidence type="ECO:0000259" key="4">
    <source>
        <dbReference type="PROSITE" id="PS50830"/>
    </source>
</evidence>
<dbReference type="Pfam" id="PF02872">
    <property type="entry name" value="5_nucleotid_C"/>
    <property type="match status" value="1"/>
</dbReference>
<dbReference type="SUPFAM" id="SSF50199">
    <property type="entry name" value="Staphylococcal nuclease"/>
    <property type="match status" value="1"/>
</dbReference>
<keyword evidence="2" id="KW-0175">Coiled coil</keyword>
<organism evidence="5 6">
    <name type="scientific">Pseudalkalibacillus berkeleyi</name>
    <dbReference type="NCBI Taxonomy" id="1069813"/>
    <lineage>
        <taxon>Bacteria</taxon>
        <taxon>Bacillati</taxon>
        <taxon>Bacillota</taxon>
        <taxon>Bacilli</taxon>
        <taxon>Bacillales</taxon>
        <taxon>Fictibacillaceae</taxon>
        <taxon>Pseudalkalibacillus</taxon>
    </lineage>
</organism>
<evidence type="ECO:0000256" key="3">
    <source>
        <dbReference type="SAM" id="SignalP"/>
    </source>
</evidence>
<dbReference type="InterPro" id="IPR008334">
    <property type="entry name" value="5'-Nucleotdase_C"/>
</dbReference>
<evidence type="ECO:0000256" key="2">
    <source>
        <dbReference type="SAM" id="Coils"/>
    </source>
</evidence>
<evidence type="ECO:0000256" key="1">
    <source>
        <dbReference type="ARBA" id="ARBA00022729"/>
    </source>
</evidence>
<dbReference type="Proteomes" id="UP001649381">
    <property type="component" value="Unassembled WGS sequence"/>
</dbReference>
<dbReference type="InterPro" id="IPR004843">
    <property type="entry name" value="Calcineurin-like_PHP"/>
</dbReference>
<evidence type="ECO:0000313" key="5">
    <source>
        <dbReference type="EMBL" id="MCF6138858.1"/>
    </source>
</evidence>
<sequence length="1098" mass="120780">MKHHLLKKWTTLLVLVAMLAALLPTGMAQAATTSITDAKTMTGQNVTVEGIVTADFTSSNLSAYIQDDTAGINVFSFNENLVDLQEGQRIQVTGEIKSYKGLTEIVPGTVEILSSGNDIPAAQKVDLATLYNGDAEPLEGSLVQVNGYVQSVPTSNAGSGYNISFIDDSLQGTTIRVENATGIDVSTIQEGKWYDVTAIVGQYNDYQLLPRTVEDFKLSEEQPPAPQPKESYEATIDRVVDGDTVHIQDPIIGSTKIRMLSIDTPETNYNDQSQGAHAEAATEELKRLLPAGTKVTVELGDEPQDAYGRLLAHIHKGEMDVNKEMVRLGRAVPYFIHPNLEHFEAYSTATKEAIENGSGMWDPNNPIEELPYEFRFNLRGGPDKFVGDYFTKEYVTPDKWEDIPVENRVFFFEEQAAIDAGYTKAGSGSGELIKVQLLGLNDLHGKIDVTKKDGDVSYGRINYLATYLKEREATNPNTLTVHAGDMVGASSPVSALLQDEPTVELMEAVGFDVGAAGNHEFDEGVDELLRLVNGGEHPNGLDNYDGMDYPLLAANVEYKETGELLLDPYKIFEIGGTKVGFIGIVTDNAPSMVIPEGIKDIRFTDEAEAVNKYVPELQSQGVEAIVVLAHEPVDVEGDDATGEAADLANNINDAVDVIVAGHNHVKVNAVVDNKLIVQSWEYGMAFSDIDLEIDPVTNDVVSKTAEIVDVVQNGVTPDAEVTAMLDEYLEIVGPKLNEVVGEAAIALEGGYAEKGLVGDNALGNLIAEGMRTEMDADFALMNGGGIRDDLDAGEITWGELYNIQPFGNTLVKIELTGDDLRNVLNTQFHPTYGPDLSIGGFRYTWNEETNEVVSLYLPDGSEMDPGATYTVVVNSYMYPHGTDRYRLDELGENPVQGPIDLDGTINYIERFAEPIEMYPDARISSDYVAPMTNVTQSGEADVVFTIESSDGEGVGLLKTEYRLNGGEWTIVEGNTLTFSEDDYDDQVHQLDIRSIDQNFNKEAFQTFYFGEEESEEEKLEELHEMVDEGMAEGKFKNKGIAKSLHAKIDKIQDLEKAKKKEKKLKKLKTWIKKKSKKHIDKEFAEELIEEIDEILENY</sequence>
<evidence type="ECO:0000313" key="6">
    <source>
        <dbReference type="Proteomes" id="UP001649381"/>
    </source>
</evidence>
<proteinExistence type="predicted"/>
<reference evidence="5 6" key="1">
    <citation type="submission" date="2022-01" db="EMBL/GenBank/DDBJ databases">
        <title>Alkalihalobacillus sp. EGI L200015, a novel bacterium isolated from a salt lake sediment.</title>
        <authorList>
            <person name="Gao L."/>
            <person name="Fang B.-Z."/>
            <person name="Li W.-J."/>
        </authorList>
    </citation>
    <scope>NUCLEOTIDE SEQUENCE [LARGE SCALE GENOMIC DNA]</scope>
    <source>
        <strain evidence="5 6">KCTC 12718</strain>
    </source>
</reference>
<dbReference type="InterPro" id="IPR006179">
    <property type="entry name" value="5_nucleotidase/apyrase"/>
</dbReference>
<dbReference type="Pfam" id="PF00565">
    <property type="entry name" value="SNase"/>
    <property type="match status" value="1"/>
</dbReference>
<dbReference type="EMBL" id="JAKIJS010000001">
    <property type="protein sequence ID" value="MCF6138858.1"/>
    <property type="molecule type" value="Genomic_DNA"/>
</dbReference>
<feature type="coiled-coil region" evidence="2">
    <location>
        <begin position="1012"/>
        <end position="1064"/>
    </location>
</feature>
<feature type="signal peptide" evidence="3">
    <location>
        <begin position="1"/>
        <end position="30"/>
    </location>
</feature>
<dbReference type="InterPro" id="IPR016071">
    <property type="entry name" value="Staphylococal_nuclease_OB-fold"/>
</dbReference>
<dbReference type="PRINTS" id="PR01607">
    <property type="entry name" value="APYRASEFAMLY"/>
</dbReference>
<name>A0ABS9H4N3_9BACL</name>
<dbReference type="InterPro" id="IPR035437">
    <property type="entry name" value="SNase_OB-fold_sf"/>
</dbReference>
<dbReference type="RefSeq" id="WP_236337126.1">
    <property type="nucleotide sequence ID" value="NZ_JAKIJS010000001.1"/>
</dbReference>
<dbReference type="Gene3D" id="3.60.21.10">
    <property type="match status" value="1"/>
</dbReference>
<dbReference type="CDD" id="cd04486">
    <property type="entry name" value="YhcR_OBF_like"/>
    <property type="match status" value="1"/>
</dbReference>
<dbReference type="PANTHER" id="PTHR11575:SF24">
    <property type="entry name" value="5'-NUCLEOTIDASE"/>
    <property type="match status" value="1"/>
</dbReference>
<dbReference type="InterPro" id="IPR002071">
    <property type="entry name" value="Thermonucl_AS"/>
</dbReference>
<dbReference type="InterPro" id="IPR036907">
    <property type="entry name" value="5'-Nucleotdase_C_sf"/>
</dbReference>
<comment type="caution">
    <text evidence="5">The sequence shown here is derived from an EMBL/GenBank/DDBJ whole genome shotgun (WGS) entry which is preliminary data.</text>
</comment>
<keyword evidence="6" id="KW-1185">Reference proteome</keyword>
<dbReference type="InterPro" id="IPR029052">
    <property type="entry name" value="Metallo-depent_PP-like"/>
</dbReference>
<dbReference type="SMART" id="SM00318">
    <property type="entry name" value="SNc"/>
    <property type="match status" value="1"/>
</dbReference>
<dbReference type="PROSITE" id="PS50830">
    <property type="entry name" value="TNASE_3"/>
    <property type="match status" value="1"/>
</dbReference>
<dbReference type="Pfam" id="PF00149">
    <property type="entry name" value="Metallophos"/>
    <property type="match status" value="1"/>
</dbReference>